<dbReference type="EMBL" id="LGHJ01000008">
    <property type="protein sequence ID" value="KPL77774.1"/>
    <property type="molecule type" value="Genomic_DNA"/>
</dbReference>
<dbReference type="RefSeq" id="WP_061914356.1">
    <property type="nucleotide sequence ID" value="NZ_DF967971.1"/>
</dbReference>
<keyword evidence="6" id="KW-1185">Reference proteome</keyword>
<organism evidence="5 6">
    <name type="scientific">Bellilinea caldifistulae</name>
    <dbReference type="NCBI Taxonomy" id="360411"/>
    <lineage>
        <taxon>Bacteria</taxon>
        <taxon>Bacillati</taxon>
        <taxon>Chloroflexota</taxon>
        <taxon>Anaerolineae</taxon>
        <taxon>Anaerolineales</taxon>
        <taxon>Anaerolineaceae</taxon>
        <taxon>Bellilinea</taxon>
    </lineage>
</organism>
<dbReference type="GO" id="GO:0003697">
    <property type="term" value="F:single-stranded DNA binding"/>
    <property type="evidence" value="ECO:0007669"/>
    <property type="project" value="UniProtKB-UniRule"/>
</dbReference>
<reference evidence="5 6" key="1">
    <citation type="submission" date="2015-07" db="EMBL/GenBank/DDBJ databases">
        <title>Draft genome of Bellilinea caldifistulae DSM 17877.</title>
        <authorList>
            <person name="Hemp J."/>
            <person name="Ward L.M."/>
            <person name="Pace L.A."/>
            <person name="Fischer W.W."/>
        </authorList>
    </citation>
    <scope>NUCLEOTIDE SEQUENCE [LARGE SCALE GENOMIC DNA]</scope>
    <source>
        <strain evidence="5 6">GOMI-1</strain>
    </source>
</reference>
<dbReference type="InterPro" id="IPR012340">
    <property type="entry name" value="NA-bd_OB-fold"/>
</dbReference>
<comment type="caution">
    <text evidence="5">The sequence shown here is derived from an EMBL/GenBank/DDBJ whole genome shotgun (WGS) entry which is preliminary data.</text>
</comment>
<dbReference type="PANTHER" id="PTHR10302">
    <property type="entry name" value="SINGLE-STRANDED DNA-BINDING PROTEIN"/>
    <property type="match status" value="1"/>
</dbReference>
<dbReference type="AlphaFoldDB" id="A0A0P6X768"/>
<dbReference type="InterPro" id="IPR011344">
    <property type="entry name" value="ssDNA-bd"/>
</dbReference>
<dbReference type="CDD" id="cd04496">
    <property type="entry name" value="SSB_OBF"/>
    <property type="match status" value="1"/>
</dbReference>
<keyword evidence="1 2" id="KW-0238">DNA-binding</keyword>
<dbReference type="GO" id="GO:0009295">
    <property type="term" value="C:nucleoid"/>
    <property type="evidence" value="ECO:0007669"/>
    <property type="project" value="TreeGrafter"/>
</dbReference>
<dbReference type="GO" id="GO:0006260">
    <property type="term" value="P:DNA replication"/>
    <property type="evidence" value="ECO:0007669"/>
    <property type="project" value="InterPro"/>
</dbReference>
<evidence type="ECO:0000313" key="6">
    <source>
        <dbReference type="Proteomes" id="UP000050514"/>
    </source>
</evidence>
<accession>A0A0P6X768</accession>
<dbReference type="PROSITE" id="PS50935">
    <property type="entry name" value="SSB"/>
    <property type="match status" value="1"/>
</dbReference>
<dbReference type="NCBIfam" id="TIGR00621">
    <property type="entry name" value="ssb"/>
    <property type="match status" value="1"/>
</dbReference>
<sequence length="139" mass="15065">MSFQTIIITGHLGRDPEMRYTPAGQAVTNFNLAANRQYTDSSGQVVKETTWFRVSAWGKTAENCNQYLHKGSLVLVEGRLVCDPETGGPRLYTRQDGSPASSFEVSASTVRFLSGREGESEPEPAGNGSAAPQHDAIPF</sequence>
<dbReference type="Proteomes" id="UP000050514">
    <property type="component" value="Unassembled WGS sequence"/>
</dbReference>
<evidence type="ECO:0000256" key="1">
    <source>
        <dbReference type="ARBA" id="ARBA00023125"/>
    </source>
</evidence>
<evidence type="ECO:0000256" key="3">
    <source>
        <dbReference type="PIRNR" id="PIRNR002070"/>
    </source>
</evidence>
<dbReference type="PIRSF" id="PIRSF002070">
    <property type="entry name" value="SSB"/>
    <property type="match status" value="1"/>
</dbReference>
<dbReference type="Pfam" id="PF00436">
    <property type="entry name" value="SSB"/>
    <property type="match status" value="1"/>
</dbReference>
<proteinExistence type="inferred from homology"/>
<dbReference type="Gene3D" id="2.40.50.140">
    <property type="entry name" value="Nucleic acid-binding proteins"/>
    <property type="match status" value="1"/>
</dbReference>
<dbReference type="SUPFAM" id="SSF50249">
    <property type="entry name" value="Nucleic acid-binding proteins"/>
    <property type="match status" value="1"/>
</dbReference>
<name>A0A0P6X768_9CHLR</name>
<evidence type="ECO:0000313" key="5">
    <source>
        <dbReference type="EMBL" id="KPL77774.1"/>
    </source>
</evidence>
<feature type="compositionally biased region" description="Polar residues" evidence="4">
    <location>
        <begin position="95"/>
        <end position="111"/>
    </location>
</feature>
<feature type="region of interest" description="Disordered" evidence="4">
    <location>
        <begin position="86"/>
        <end position="139"/>
    </location>
</feature>
<evidence type="ECO:0000256" key="2">
    <source>
        <dbReference type="HAMAP-Rule" id="MF_00984"/>
    </source>
</evidence>
<dbReference type="STRING" id="360411.AC812_02705"/>
<dbReference type="OrthoDB" id="9809878at2"/>
<comment type="caution">
    <text evidence="2">Lacks conserved residue(s) required for the propagation of feature annotation.</text>
</comment>
<gene>
    <name evidence="5" type="ORF">AC812_02705</name>
</gene>
<dbReference type="PANTHER" id="PTHR10302:SF27">
    <property type="entry name" value="SINGLE-STRANDED DNA-BINDING PROTEIN"/>
    <property type="match status" value="1"/>
</dbReference>
<dbReference type="PATRIC" id="fig|360411.5.peg.916"/>
<dbReference type="HAMAP" id="MF_00984">
    <property type="entry name" value="SSB"/>
    <property type="match status" value="1"/>
</dbReference>
<evidence type="ECO:0000256" key="4">
    <source>
        <dbReference type="SAM" id="MobiDB-lite"/>
    </source>
</evidence>
<protein>
    <recommendedName>
        <fullName evidence="2 3">Single-stranded DNA-binding protein</fullName>
        <shortName evidence="2">SSB</shortName>
    </recommendedName>
</protein>
<dbReference type="InterPro" id="IPR000424">
    <property type="entry name" value="Primosome_PriB/ssb"/>
</dbReference>
<comment type="subunit">
    <text evidence="2">Homotetramer.</text>
</comment>